<feature type="region of interest" description="Disordered" evidence="2">
    <location>
        <begin position="405"/>
        <end position="431"/>
    </location>
</feature>
<gene>
    <name evidence="3" type="ORF">DBR06_SOUSAS210083</name>
</gene>
<feature type="region of interest" description="Disordered" evidence="2">
    <location>
        <begin position="940"/>
        <end position="972"/>
    </location>
</feature>
<dbReference type="GO" id="GO:0060090">
    <property type="term" value="F:molecular adaptor activity"/>
    <property type="evidence" value="ECO:0007669"/>
    <property type="project" value="TreeGrafter"/>
</dbReference>
<accession>A0A484GMR6</accession>
<comment type="similarity">
    <text evidence="1">Belongs to the SAPAP family.</text>
</comment>
<dbReference type="GO" id="GO:0099572">
    <property type="term" value="C:postsynaptic specialization"/>
    <property type="evidence" value="ECO:0007669"/>
    <property type="project" value="TreeGrafter"/>
</dbReference>
<feature type="compositionally biased region" description="Pro residues" evidence="2">
    <location>
        <begin position="585"/>
        <end position="594"/>
    </location>
</feature>
<dbReference type="GO" id="GO:0098978">
    <property type="term" value="C:glutamatergic synapse"/>
    <property type="evidence" value="ECO:0007669"/>
    <property type="project" value="TreeGrafter"/>
</dbReference>
<organism evidence="3 4">
    <name type="scientific">Sousa chinensis</name>
    <name type="common">Indo-pacific humpbacked dolphin</name>
    <name type="synonym">Steno chinensis</name>
    <dbReference type="NCBI Taxonomy" id="103600"/>
    <lineage>
        <taxon>Eukaryota</taxon>
        <taxon>Metazoa</taxon>
        <taxon>Chordata</taxon>
        <taxon>Craniata</taxon>
        <taxon>Vertebrata</taxon>
        <taxon>Euteleostomi</taxon>
        <taxon>Mammalia</taxon>
        <taxon>Eutheria</taxon>
        <taxon>Laurasiatheria</taxon>
        <taxon>Artiodactyla</taxon>
        <taxon>Whippomorpha</taxon>
        <taxon>Cetacea</taxon>
        <taxon>Odontoceti</taxon>
        <taxon>Delphinidae</taxon>
        <taxon>Sousa</taxon>
    </lineage>
</organism>
<evidence type="ECO:0008006" key="5">
    <source>
        <dbReference type="Google" id="ProtNLM"/>
    </source>
</evidence>
<dbReference type="Pfam" id="PF03359">
    <property type="entry name" value="GKAP"/>
    <property type="match status" value="1"/>
</dbReference>
<protein>
    <recommendedName>
        <fullName evidence="5">DLG associated protein 3</fullName>
    </recommendedName>
</protein>
<feature type="region of interest" description="Disordered" evidence="2">
    <location>
        <begin position="585"/>
        <end position="629"/>
    </location>
</feature>
<dbReference type="AlphaFoldDB" id="A0A484GMR6"/>
<comment type="caution">
    <text evidence="3">The sequence shown here is derived from an EMBL/GenBank/DDBJ whole genome shotgun (WGS) entry which is preliminary data.</text>
</comment>
<feature type="region of interest" description="Disordered" evidence="2">
    <location>
        <begin position="136"/>
        <end position="167"/>
    </location>
</feature>
<evidence type="ECO:0000256" key="2">
    <source>
        <dbReference type="SAM" id="MobiDB-lite"/>
    </source>
</evidence>
<feature type="region of interest" description="Disordered" evidence="2">
    <location>
        <begin position="52"/>
        <end position="96"/>
    </location>
</feature>
<feature type="compositionally biased region" description="Gly residues" evidence="2">
    <location>
        <begin position="201"/>
        <end position="216"/>
    </location>
</feature>
<feature type="compositionally biased region" description="Basic and acidic residues" evidence="2">
    <location>
        <begin position="794"/>
        <end position="804"/>
    </location>
</feature>
<keyword evidence="4" id="KW-1185">Reference proteome</keyword>
<reference evidence="3 4" key="1">
    <citation type="journal article" date="2018" name="Genomics">
        <title>Molecular footprints of inshore aquatic adaptation in Indo-Pacific humpback dolphin (Sousa chinensis).</title>
        <authorList>
            <person name="Ming Y."/>
            <person name="Jian J."/>
            <person name="Yu F."/>
            <person name="Yu X."/>
            <person name="Wang J."/>
            <person name="Liu W."/>
        </authorList>
    </citation>
    <scope>NUCLEOTIDE SEQUENCE [LARGE SCALE GENOMIC DNA]</scope>
    <source>
        <strain evidence="3">MY-2018</strain>
        <tissue evidence="3">Skin</tissue>
    </source>
</reference>
<feature type="compositionally biased region" description="Basic and acidic residues" evidence="2">
    <location>
        <begin position="188"/>
        <end position="200"/>
    </location>
</feature>
<feature type="compositionally biased region" description="Basic residues" evidence="2">
    <location>
        <begin position="219"/>
        <end position="243"/>
    </location>
</feature>
<name>A0A484GMR6_SOUCH</name>
<evidence type="ECO:0000313" key="4">
    <source>
        <dbReference type="Proteomes" id="UP000295264"/>
    </source>
</evidence>
<feature type="compositionally biased region" description="Gly residues" evidence="2">
    <location>
        <begin position="73"/>
        <end position="86"/>
    </location>
</feature>
<feature type="region of interest" description="Disordered" evidence="2">
    <location>
        <begin position="180"/>
        <end position="287"/>
    </location>
</feature>
<dbReference type="PANTHER" id="PTHR12353:SF4">
    <property type="entry name" value="DISKS LARGE-ASSOCIATED PROTEIN 3"/>
    <property type="match status" value="1"/>
</dbReference>
<evidence type="ECO:0000256" key="1">
    <source>
        <dbReference type="ARBA" id="ARBA00008839"/>
    </source>
</evidence>
<evidence type="ECO:0000313" key="3">
    <source>
        <dbReference type="EMBL" id="TEA36955.1"/>
    </source>
</evidence>
<dbReference type="EMBL" id="QWLN02005722">
    <property type="protein sequence ID" value="TEA36955.1"/>
    <property type="molecule type" value="Genomic_DNA"/>
</dbReference>
<dbReference type="Proteomes" id="UP000295264">
    <property type="component" value="Unassembled WGS sequence"/>
</dbReference>
<dbReference type="InterPro" id="IPR005026">
    <property type="entry name" value="SAPAP"/>
</dbReference>
<feature type="region of interest" description="Disordered" evidence="2">
    <location>
        <begin position="766"/>
        <end position="819"/>
    </location>
</feature>
<feature type="compositionally biased region" description="Basic and acidic residues" evidence="2">
    <location>
        <begin position="959"/>
        <end position="972"/>
    </location>
</feature>
<proteinExistence type="inferred from homology"/>
<sequence>MRGYHGDRGSHPRPAHFADQQHMDVGPAARAPYLLGSGEAFSTEPRFCAPRAGLGHLSPEGPLSLSEGPATGPEGGPGGAGVGGGSSTFPRMYPGQGPFDTCEDCVGHPQGKGAPRLPPTLLDQFEKQLPVQQDGFHTLPYQRGPAGAGPGPGSGTTPEARSESPSRIRHLVHSVQKLFAKSHSLEAPGKRDYNGPKAEGRGGSGGDSYPGPGSGGLHTSHHHHHHHHHHHQSRHGKRSKSKDRKGDGRQQAKAAGWWSSDDNLDSDSGFLAGGRPPGEPGGPFCLEAPDGSYRDLSFKGRSGGSEGRCLACTGMSMSLDGQSVKRSAWHTMMVSQGRDGYPGAGPGKGLLGPEAKAKARTYHYLQVRLWWGWGTGSSALINVVTQGADGEIPCRRMRSGSYIKAMGDEESGDSDGSPKTSPKAVARRFTTRRSSSRCLRLSLQGVRVSFSPKALRVIQRHSFCRTRYIPKAKCLRDAPIPSQHHGNCPSGSCTQLSEELNQQLEAVCGSVFGELESQAVDALDLPGCFRMRSHSYLRAIQAGCSQDDDCLPLLSTPASVSGRPGSCEYAPSVPGPALAFNFRKAPPPIPPGSQAPPRISITAQSSTDSAHESFTAAEGPARRCSSADGLDGPAMGARTLELAPVSPRASPKPPTLIIKTIPGREELRSLARQRKWRPSIGVQVWKEEAPRKFRPRPRSNSVTAGVQADLELEGLAGLATVATEDKALQFGRSFQRHASEPQPGPRAPTYSVFRTVHTQGQWAYREGYPLPYEPPATDGSPGPAPAPTPGPGSGRRDSWMERGSRSLPDSGRTSPSPRDGEWFIKMLRAEVEKLEHWCQQMEREAEDYELPEEILEKIRSAVGSTQLLLSQKVQQFFRLCQQSMDPTAFPMPTFQDLAGFWDLLQLSIEDVTLKFLELQQLKANSWKLLEPKCRPLCRQEEKKVPPPIPKKPLRGRGVPVKERSLDSVDRQRQEARKRLLAAKRAASFRHSSATESADSIEIYIPEAQTRL</sequence>
<dbReference type="GO" id="GO:0023052">
    <property type="term" value="P:signaling"/>
    <property type="evidence" value="ECO:0007669"/>
    <property type="project" value="InterPro"/>
</dbReference>
<dbReference type="PANTHER" id="PTHR12353">
    <property type="entry name" value="DISKS LARGE-ASSOCIATED PROTEIN DAP SAP90/PSD-95-ASSOCIATED PROTEIN"/>
    <property type="match status" value="1"/>
</dbReference>